<reference evidence="1 2" key="1">
    <citation type="journal article" date="2014" name="Genome Biol. Evol.">
        <title>The secreted proteins of Achlya hypogyna and Thraustotheca clavata identify the ancestral oomycete secretome and reveal gene acquisitions by horizontal gene transfer.</title>
        <authorList>
            <person name="Misner I."/>
            <person name="Blouin N."/>
            <person name="Leonard G."/>
            <person name="Richards T.A."/>
            <person name="Lane C.E."/>
        </authorList>
    </citation>
    <scope>NUCLEOTIDE SEQUENCE [LARGE SCALE GENOMIC DNA]</scope>
    <source>
        <strain evidence="1 2">ATCC 34112</strain>
    </source>
</reference>
<gene>
    <name evidence="1" type="ORF">THRCLA_20614</name>
</gene>
<comment type="caution">
    <text evidence="1">The sequence shown here is derived from an EMBL/GenBank/DDBJ whole genome shotgun (WGS) entry which is preliminary data.</text>
</comment>
<protein>
    <submittedName>
        <fullName evidence="1">Uncharacterized protein</fullName>
    </submittedName>
</protein>
<name>A0A1W0A5C0_9STRA</name>
<sequence length="83" mass="9700">MTVANTTRCRLHLLYSDELVKTRTDSVFRSMLHQLARNDENEVNTKLLKKALMYRNRTQHLTKVEGTEVALSFGVRWHKIATL</sequence>
<dbReference type="EMBL" id="JNBS01000456">
    <property type="protein sequence ID" value="OQS05445.1"/>
    <property type="molecule type" value="Genomic_DNA"/>
</dbReference>
<evidence type="ECO:0000313" key="1">
    <source>
        <dbReference type="EMBL" id="OQS05445.1"/>
    </source>
</evidence>
<keyword evidence="2" id="KW-1185">Reference proteome</keyword>
<accession>A0A1W0A5C0</accession>
<evidence type="ECO:0000313" key="2">
    <source>
        <dbReference type="Proteomes" id="UP000243217"/>
    </source>
</evidence>
<proteinExistence type="predicted"/>
<dbReference type="OrthoDB" id="78639at2759"/>
<dbReference type="AlphaFoldDB" id="A0A1W0A5C0"/>
<dbReference type="Proteomes" id="UP000243217">
    <property type="component" value="Unassembled WGS sequence"/>
</dbReference>
<organism evidence="1 2">
    <name type="scientific">Thraustotheca clavata</name>
    <dbReference type="NCBI Taxonomy" id="74557"/>
    <lineage>
        <taxon>Eukaryota</taxon>
        <taxon>Sar</taxon>
        <taxon>Stramenopiles</taxon>
        <taxon>Oomycota</taxon>
        <taxon>Saprolegniomycetes</taxon>
        <taxon>Saprolegniales</taxon>
        <taxon>Achlyaceae</taxon>
        <taxon>Thraustotheca</taxon>
    </lineage>
</organism>